<evidence type="ECO:0000313" key="3">
    <source>
        <dbReference type="Proteomes" id="UP001610444"/>
    </source>
</evidence>
<dbReference type="Proteomes" id="UP001610444">
    <property type="component" value="Unassembled WGS sequence"/>
</dbReference>
<keyword evidence="3" id="KW-1185">Reference proteome</keyword>
<dbReference type="GeneID" id="98153085"/>
<evidence type="ECO:0000256" key="1">
    <source>
        <dbReference type="SAM" id="MobiDB-lite"/>
    </source>
</evidence>
<proteinExistence type="predicted"/>
<organism evidence="2 3">
    <name type="scientific">Aspergillus pseudodeflectus</name>
    <dbReference type="NCBI Taxonomy" id="176178"/>
    <lineage>
        <taxon>Eukaryota</taxon>
        <taxon>Fungi</taxon>
        <taxon>Dikarya</taxon>
        <taxon>Ascomycota</taxon>
        <taxon>Pezizomycotina</taxon>
        <taxon>Eurotiomycetes</taxon>
        <taxon>Eurotiomycetidae</taxon>
        <taxon>Eurotiales</taxon>
        <taxon>Aspergillaceae</taxon>
        <taxon>Aspergillus</taxon>
        <taxon>Aspergillus subgen. Nidulantes</taxon>
    </lineage>
</organism>
<feature type="region of interest" description="Disordered" evidence="1">
    <location>
        <begin position="1"/>
        <end position="37"/>
    </location>
</feature>
<name>A0ABR4JBS3_9EURO</name>
<sequence>MLKKRSKGNGNKQIRYRVSSQYHDQDPARSVSSKTNMNFVARKQRVIQGLHYLAEVDPSRQSGVNQKRRIARPILQS</sequence>
<reference evidence="2 3" key="1">
    <citation type="submission" date="2024-07" db="EMBL/GenBank/DDBJ databases">
        <title>Section-level genome sequencing and comparative genomics of Aspergillus sections Usti and Cavernicolus.</title>
        <authorList>
            <consortium name="Lawrence Berkeley National Laboratory"/>
            <person name="Nybo J.L."/>
            <person name="Vesth T.C."/>
            <person name="Theobald S."/>
            <person name="Frisvad J.C."/>
            <person name="Larsen T.O."/>
            <person name="Kjaerboelling I."/>
            <person name="Rothschild-Mancinelli K."/>
            <person name="Lyhne E.K."/>
            <person name="Kogle M.E."/>
            <person name="Barry K."/>
            <person name="Clum A."/>
            <person name="Na H."/>
            <person name="Ledsgaard L."/>
            <person name="Lin J."/>
            <person name="Lipzen A."/>
            <person name="Kuo A."/>
            <person name="Riley R."/>
            <person name="Mondo S."/>
            <person name="LaButti K."/>
            <person name="Haridas S."/>
            <person name="Pangalinan J."/>
            <person name="Salamov A.A."/>
            <person name="Simmons B.A."/>
            <person name="Magnuson J.K."/>
            <person name="Chen J."/>
            <person name="Drula E."/>
            <person name="Henrissat B."/>
            <person name="Wiebenga A."/>
            <person name="Lubbers R.J."/>
            <person name="Gomes A.C."/>
            <person name="Macurrencykelacurrency M.R."/>
            <person name="Stajich J."/>
            <person name="Grigoriev I.V."/>
            <person name="Mortensen U.H."/>
            <person name="De vries R.P."/>
            <person name="Baker S.E."/>
            <person name="Andersen M.R."/>
        </authorList>
    </citation>
    <scope>NUCLEOTIDE SEQUENCE [LARGE SCALE GENOMIC DNA]</scope>
    <source>
        <strain evidence="2 3">CBS 756.74</strain>
    </source>
</reference>
<feature type="compositionally biased region" description="Polar residues" evidence="1">
    <location>
        <begin position="8"/>
        <end position="22"/>
    </location>
</feature>
<evidence type="ECO:0000313" key="2">
    <source>
        <dbReference type="EMBL" id="KAL2837311.1"/>
    </source>
</evidence>
<accession>A0ABR4JBS3</accession>
<gene>
    <name evidence="2" type="ORF">BJX68DRAFT_221201</name>
</gene>
<protein>
    <submittedName>
        <fullName evidence="2">Uncharacterized protein</fullName>
    </submittedName>
</protein>
<dbReference type="EMBL" id="JBFXLR010000099">
    <property type="protein sequence ID" value="KAL2837311.1"/>
    <property type="molecule type" value="Genomic_DNA"/>
</dbReference>
<comment type="caution">
    <text evidence="2">The sequence shown here is derived from an EMBL/GenBank/DDBJ whole genome shotgun (WGS) entry which is preliminary data.</text>
</comment>
<dbReference type="RefSeq" id="XP_070892478.1">
    <property type="nucleotide sequence ID" value="XM_071037921.1"/>
</dbReference>